<reference evidence="2" key="1">
    <citation type="submission" date="2016-09" db="EMBL/GenBank/DDBJ databases">
        <authorList>
            <person name="Hebert L."/>
            <person name="Moumen B."/>
        </authorList>
    </citation>
    <scope>NUCLEOTIDE SEQUENCE [LARGE SCALE GENOMIC DNA]</scope>
    <source>
        <strain evidence="2">OVI</strain>
    </source>
</reference>
<dbReference type="RefSeq" id="XP_067081709.1">
    <property type="nucleotide sequence ID" value="XM_067225608.1"/>
</dbReference>
<keyword evidence="3" id="KW-1185">Reference proteome</keyword>
<evidence type="ECO:0000313" key="3">
    <source>
        <dbReference type="Proteomes" id="UP000195570"/>
    </source>
</evidence>
<dbReference type="VEuPathDB" id="TriTrypDB:TEOVI_000255400"/>
<proteinExistence type="predicted"/>
<dbReference type="Proteomes" id="UP000195570">
    <property type="component" value="Unassembled WGS sequence"/>
</dbReference>
<feature type="compositionally biased region" description="Polar residues" evidence="1">
    <location>
        <begin position="534"/>
        <end position="544"/>
    </location>
</feature>
<evidence type="ECO:0008006" key="4">
    <source>
        <dbReference type="Google" id="ProtNLM"/>
    </source>
</evidence>
<protein>
    <recommendedName>
        <fullName evidence="4">RNA-binding protein</fullName>
    </recommendedName>
</protein>
<organism evidence="2 3">
    <name type="scientific">Trypanosoma equiperdum</name>
    <dbReference type="NCBI Taxonomy" id="5694"/>
    <lineage>
        <taxon>Eukaryota</taxon>
        <taxon>Discoba</taxon>
        <taxon>Euglenozoa</taxon>
        <taxon>Kinetoplastea</taxon>
        <taxon>Metakinetoplastina</taxon>
        <taxon>Trypanosomatida</taxon>
        <taxon>Trypanosomatidae</taxon>
        <taxon>Trypanosoma</taxon>
    </lineage>
</organism>
<evidence type="ECO:0000256" key="1">
    <source>
        <dbReference type="SAM" id="MobiDB-lite"/>
    </source>
</evidence>
<dbReference type="AlphaFoldDB" id="A0A1G4IFS0"/>
<sequence>MQTPVSITRRVRVAGIDAEDVAVHGELFNTFSKYGVIEEVLFEEDRDFHSGSVTIQFQRLSSAERLQNDLSSSGRRWIVSYLPPIVHVGEKLLATSLSSLDISLLRSLISQDVEDVAIEEKVLQVPHTLSSEAAEIAATSATPAVIGGHVGNRGAAKVKPPSSRNEGVVRMFLQALSRVKARTIGKYAAVMSFKDVHSANAYLTNNQATLATNNAVYVTHIGPNDELIHALKDILLTRWALKEVKVGSVLRGVVLPQSSEGGVGNTVTSCDVDVGLARKGRTIVVRAKTNFTKVFPWDFVEVKLTSLETAREGNFVEADLCTTLNAVNGGLSGTGNNSDLLHCLARRGGPSSLVSSSSCDVLTKSDAPSSSKKELAGRLFKALQERKAAAEGGSDSSRRQRHWSSTAERVHAFPTGIHTLSTISVCILRVDDDGLHARIAAPPHVTTSTIPAASSVEWPVFIPSMFVPSEGGSHWREFAVPGERMSVAVLYATSIGGSEAALRLVASKRDAEMRRASFTLSHGAFPDEEEQRQRSGQHTNESLLLPGTSFSGTRVVWLPSTPSTDDPVYIVLPASTSPPQLFTLSIFMHETCPTSGSTHASAVDAVMSTLVVSEVVHEPCRGYYAVAVEEPTYRQQQEERRTVQSQVESEQEKRVQRILAEALAGCKSGQSNAKAEVLDEVGQKRQRSPGV</sequence>
<name>A0A1G4IFS0_TRYEQ</name>
<comment type="caution">
    <text evidence="2">The sequence shown here is derived from an EMBL/GenBank/DDBJ whole genome shotgun (WGS) entry which is preliminary data.</text>
</comment>
<dbReference type="GeneID" id="92376494"/>
<gene>
    <name evidence="2" type="ORF">TEOVI_000255400</name>
</gene>
<accession>A0A1G4IFS0</accession>
<feature type="region of interest" description="Disordered" evidence="1">
    <location>
        <begin position="667"/>
        <end position="691"/>
    </location>
</feature>
<feature type="region of interest" description="Disordered" evidence="1">
    <location>
        <begin position="520"/>
        <end position="544"/>
    </location>
</feature>
<dbReference type="EMBL" id="CZPT02001548">
    <property type="protein sequence ID" value="SCU70974.1"/>
    <property type="molecule type" value="Genomic_DNA"/>
</dbReference>
<evidence type="ECO:0000313" key="2">
    <source>
        <dbReference type="EMBL" id="SCU70974.1"/>
    </source>
</evidence>